<gene>
    <name evidence="2" type="ORF">EKE94_07105</name>
</gene>
<keyword evidence="3" id="KW-1185">Reference proteome</keyword>
<proteinExistence type="predicted"/>
<feature type="chain" id="PRO_5019290314" evidence="1">
    <location>
        <begin position="22"/>
        <end position="190"/>
    </location>
</feature>
<accession>A0A438AIY0</accession>
<evidence type="ECO:0000313" key="2">
    <source>
        <dbReference type="EMBL" id="RVV98670.1"/>
    </source>
</evidence>
<evidence type="ECO:0000313" key="3">
    <source>
        <dbReference type="Proteomes" id="UP000285908"/>
    </source>
</evidence>
<dbReference type="Proteomes" id="UP000285908">
    <property type="component" value="Unassembled WGS sequence"/>
</dbReference>
<sequence>MFRPCLTAAALAVALAAPASAQDLSESMQIYLDTYVRPWMQDPVIVRAILAQNAEHAALTPAQIDALDQRWRAEAEEGEGRLIAAVRGTAASQFLNDRMAESAGAISEVILMDAVGLNVAATGLPSDYWQGDEAKHQDTYRVGPDAVHIGEIEFDRSSDTFQGQVSATIVGADGQPIGAITLGIDAESLF</sequence>
<reference evidence="2 3" key="1">
    <citation type="submission" date="2018-11" db="EMBL/GenBank/DDBJ databases">
        <title>Mesobaculum littorinae gen. nov., sp. nov., isolated from Littorina scabra that represents a novel genus of the order Rhodobacteraceae.</title>
        <authorList>
            <person name="Li F."/>
        </authorList>
    </citation>
    <scope>NUCLEOTIDE SEQUENCE [LARGE SCALE GENOMIC DNA]</scope>
    <source>
        <strain evidence="2 3">M0103</strain>
    </source>
</reference>
<keyword evidence="1" id="KW-0732">Signal</keyword>
<dbReference type="EMBL" id="RQXX01000002">
    <property type="protein sequence ID" value="RVV98670.1"/>
    <property type="molecule type" value="Genomic_DNA"/>
</dbReference>
<organism evidence="2 3">
    <name type="scientific">Mesobaculum littorinae</name>
    <dbReference type="NCBI Taxonomy" id="2486419"/>
    <lineage>
        <taxon>Bacteria</taxon>
        <taxon>Pseudomonadati</taxon>
        <taxon>Pseudomonadota</taxon>
        <taxon>Alphaproteobacteria</taxon>
        <taxon>Rhodobacterales</taxon>
        <taxon>Roseobacteraceae</taxon>
        <taxon>Mesobaculum</taxon>
    </lineage>
</organism>
<dbReference type="RefSeq" id="WP_127905901.1">
    <property type="nucleotide sequence ID" value="NZ_RQXX01000002.1"/>
</dbReference>
<protein>
    <submittedName>
        <fullName evidence="2">Uncharacterized protein</fullName>
    </submittedName>
</protein>
<name>A0A438AIY0_9RHOB</name>
<dbReference type="AlphaFoldDB" id="A0A438AIY0"/>
<dbReference type="OrthoDB" id="195732at2"/>
<evidence type="ECO:0000256" key="1">
    <source>
        <dbReference type="SAM" id="SignalP"/>
    </source>
</evidence>
<comment type="caution">
    <text evidence="2">The sequence shown here is derived from an EMBL/GenBank/DDBJ whole genome shotgun (WGS) entry which is preliminary data.</text>
</comment>
<feature type="signal peptide" evidence="1">
    <location>
        <begin position="1"/>
        <end position="21"/>
    </location>
</feature>